<evidence type="ECO:0000313" key="2">
    <source>
        <dbReference type="Proteomes" id="UP000554482"/>
    </source>
</evidence>
<dbReference type="AlphaFoldDB" id="A0A7J6URV3"/>
<dbReference type="Proteomes" id="UP000554482">
    <property type="component" value="Unassembled WGS sequence"/>
</dbReference>
<gene>
    <name evidence="1" type="ORF">FRX31_035154</name>
</gene>
<protein>
    <submittedName>
        <fullName evidence="1">Uncharacterized protein</fullName>
    </submittedName>
</protein>
<accession>A0A7J6URV3</accession>
<sequence length="62" mass="6820">MSNKGAQASITLCLTVFKSNALKALNHTSSLMSDLSNLHYHHHSNGQNGLTLSRPKFKPNWA</sequence>
<comment type="caution">
    <text evidence="1">The sequence shown here is derived from an EMBL/GenBank/DDBJ whole genome shotgun (WGS) entry which is preliminary data.</text>
</comment>
<reference evidence="1 2" key="1">
    <citation type="submission" date="2020-06" db="EMBL/GenBank/DDBJ databases">
        <title>Transcriptomic and genomic resources for Thalictrum thalictroides and T. hernandezii: Facilitating candidate gene discovery in an emerging model plant lineage.</title>
        <authorList>
            <person name="Arias T."/>
            <person name="Riano-Pachon D.M."/>
            <person name="Di Stilio V.S."/>
        </authorList>
    </citation>
    <scope>NUCLEOTIDE SEQUENCE [LARGE SCALE GENOMIC DNA]</scope>
    <source>
        <strain evidence="2">cv. WT478/WT964</strain>
        <tissue evidence="1">Leaves</tissue>
    </source>
</reference>
<dbReference type="EMBL" id="JABWDY010044286">
    <property type="protein sequence ID" value="KAF5175256.1"/>
    <property type="molecule type" value="Genomic_DNA"/>
</dbReference>
<organism evidence="1 2">
    <name type="scientific">Thalictrum thalictroides</name>
    <name type="common">Rue-anemone</name>
    <name type="synonym">Anemone thalictroides</name>
    <dbReference type="NCBI Taxonomy" id="46969"/>
    <lineage>
        <taxon>Eukaryota</taxon>
        <taxon>Viridiplantae</taxon>
        <taxon>Streptophyta</taxon>
        <taxon>Embryophyta</taxon>
        <taxon>Tracheophyta</taxon>
        <taxon>Spermatophyta</taxon>
        <taxon>Magnoliopsida</taxon>
        <taxon>Ranunculales</taxon>
        <taxon>Ranunculaceae</taxon>
        <taxon>Thalictroideae</taxon>
        <taxon>Thalictrum</taxon>
    </lineage>
</organism>
<proteinExistence type="predicted"/>
<evidence type="ECO:0000313" key="1">
    <source>
        <dbReference type="EMBL" id="KAF5175256.1"/>
    </source>
</evidence>
<name>A0A7J6URV3_THATH</name>
<keyword evidence="2" id="KW-1185">Reference proteome</keyword>